<proteinExistence type="predicted"/>
<keyword evidence="1" id="KW-0812">Transmembrane</keyword>
<dbReference type="Proteomes" id="UP000286038">
    <property type="component" value="Unassembled WGS sequence"/>
</dbReference>
<dbReference type="Pfam" id="PF16344">
    <property type="entry name" value="FecR_C"/>
    <property type="match status" value="1"/>
</dbReference>
<dbReference type="RefSeq" id="WP_117722445.1">
    <property type="nucleotide sequence ID" value="NZ_CABJDM010000027.1"/>
</dbReference>
<dbReference type="InterPro" id="IPR006860">
    <property type="entry name" value="FecR"/>
</dbReference>
<dbReference type="InterPro" id="IPR032508">
    <property type="entry name" value="FecR_C"/>
</dbReference>
<keyword evidence="1" id="KW-1133">Transmembrane helix</keyword>
<feature type="domain" description="Protein FecR C-terminal" evidence="3">
    <location>
        <begin position="312"/>
        <end position="380"/>
    </location>
</feature>
<comment type="caution">
    <text evidence="5">The sequence shown here is derived from an EMBL/GenBank/DDBJ whole genome shotgun (WGS) entry which is preliminary data.</text>
</comment>
<evidence type="ECO:0000313" key="6">
    <source>
        <dbReference type="EMBL" id="RHM40825.1"/>
    </source>
</evidence>
<dbReference type="EMBL" id="QRZA01000035">
    <property type="protein sequence ID" value="RGV31322.1"/>
    <property type="molecule type" value="Genomic_DNA"/>
</dbReference>
<organism evidence="5 9">
    <name type="scientific">Butyricimonas virosa</name>
    <dbReference type="NCBI Taxonomy" id="544645"/>
    <lineage>
        <taxon>Bacteria</taxon>
        <taxon>Pseudomonadati</taxon>
        <taxon>Bacteroidota</taxon>
        <taxon>Bacteroidia</taxon>
        <taxon>Bacteroidales</taxon>
        <taxon>Odoribacteraceae</taxon>
        <taxon>Butyricimonas</taxon>
    </lineage>
</organism>
<dbReference type="Pfam" id="PF04773">
    <property type="entry name" value="FecR"/>
    <property type="match status" value="1"/>
</dbReference>
<dbReference type="OrthoDB" id="699645at2"/>
<dbReference type="STRING" id="1121130.GCA_000519105_02788"/>
<evidence type="ECO:0000313" key="7">
    <source>
        <dbReference type="Proteomes" id="UP000283589"/>
    </source>
</evidence>
<dbReference type="AlphaFoldDB" id="A0A413IJV0"/>
<feature type="domain" description="FecR protein" evidence="2">
    <location>
        <begin position="175"/>
        <end position="268"/>
    </location>
</feature>
<dbReference type="Proteomes" id="UP000286063">
    <property type="component" value="Unassembled WGS sequence"/>
</dbReference>
<reference evidence="7 8" key="1">
    <citation type="submission" date="2018-08" db="EMBL/GenBank/DDBJ databases">
        <title>A genome reference for cultivated species of the human gut microbiota.</title>
        <authorList>
            <person name="Zou Y."/>
            <person name="Xue W."/>
            <person name="Luo G."/>
        </authorList>
    </citation>
    <scope>NUCLEOTIDE SEQUENCE [LARGE SCALE GENOMIC DNA]</scope>
    <source>
        <strain evidence="4 7">AF14-49</strain>
        <strain evidence="6 8">AF34-33</strain>
        <strain evidence="5 9">OF02-7</strain>
    </source>
</reference>
<evidence type="ECO:0000313" key="8">
    <source>
        <dbReference type="Proteomes" id="UP000286038"/>
    </source>
</evidence>
<dbReference type="PIRSF" id="PIRSF018266">
    <property type="entry name" value="FecR"/>
    <property type="match status" value="1"/>
</dbReference>
<dbReference type="FunFam" id="2.60.120.1440:FF:000001">
    <property type="entry name" value="Putative anti-sigma factor"/>
    <property type="match status" value="1"/>
</dbReference>
<evidence type="ECO:0000256" key="1">
    <source>
        <dbReference type="SAM" id="Phobius"/>
    </source>
</evidence>
<evidence type="ECO:0000313" key="5">
    <source>
        <dbReference type="EMBL" id="RGY13333.1"/>
    </source>
</evidence>
<evidence type="ECO:0000259" key="3">
    <source>
        <dbReference type="Pfam" id="PF16344"/>
    </source>
</evidence>
<evidence type="ECO:0000259" key="2">
    <source>
        <dbReference type="Pfam" id="PF04773"/>
    </source>
</evidence>
<gene>
    <name evidence="4" type="ORF">DWW18_17970</name>
    <name evidence="6" type="ORF">DWZ68_15485</name>
    <name evidence="5" type="ORF">DXA50_16550</name>
</gene>
<sequence>MSDKIHEIVAAYLAGESVSEEEQQVVERWLQEHAGEKDVELLQGMFWSSRLMREKAVGRKEFVFERMEKEVWRRQRNRRIGWYYSGVAVVAVLLGVALMFWRSGMEAEDLDVPGELQKMDVSKAYLKLNTGEVIELDKYQGVMIREDSIRIANADYTLRYSYDSVVPLEVKYDTLMIPRGSEYSIVLTDGTKVFLNAGSEIYYPVAFSGDQREVGLKGEAYFEVAKDECRPFFVQAGDVRIRVLGTSFNVTSYPERERIETTLEQGRIQITNGKEQINVVPGKQVVYNKKNNRFEVKVVDTKLYTSWKDGYYKFDQMTLEEIMETLALWYDLNVFYANAEVKSLEFTGRLRRYDRVEGLFKKIEQTDLVEFELNGKNVVIRKK</sequence>
<dbReference type="EMBL" id="QSCR01000037">
    <property type="protein sequence ID" value="RGY13333.1"/>
    <property type="molecule type" value="Genomic_DNA"/>
</dbReference>
<accession>A0A413IJV0</accession>
<dbReference type="EMBL" id="QRPV01000027">
    <property type="protein sequence ID" value="RHM40825.1"/>
    <property type="molecule type" value="Genomic_DNA"/>
</dbReference>
<dbReference type="PANTHER" id="PTHR30273">
    <property type="entry name" value="PERIPLASMIC SIGNAL SENSOR AND SIGMA FACTOR ACTIVATOR FECR-RELATED"/>
    <property type="match status" value="1"/>
</dbReference>
<evidence type="ECO:0000313" key="9">
    <source>
        <dbReference type="Proteomes" id="UP000286063"/>
    </source>
</evidence>
<dbReference type="Proteomes" id="UP000283589">
    <property type="component" value="Unassembled WGS sequence"/>
</dbReference>
<dbReference type="GO" id="GO:0016989">
    <property type="term" value="F:sigma factor antagonist activity"/>
    <property type="evidence" value="ECO:0007669"/>
    <property type="project" value="TreeGrafter"/>
</dbReference>
<evidence type="ECO:0000313" key="4">
    <source>
        <dbReference type="EMBL" id="RGV31322.1"/>
    </source>
</evidence>
<keyword evidence="1" id="KW-0472">Membrane</keyword>
<feature type="transmembrane region" description="Helical" evidence="1">
    <location>
        <begin position="82"/>
        <end position="101"/>
    </location>
</feature>
<dbReference type="PANTHER" id="PTHR30273:SF2">
    <property type="entry name" value="PROTEIN FECR"/>
    <property type="match status" value="1"/>
</dbReference>
<dbReference type="InterPro" id="IPR012373">
    <property type="entry name" value="Ferrdict_sens_TM"/>
</dbReference>
<dbReference type="Gene3D" id="3.55.50.30">
    <property type="match status" value="1"/>
</dbReference>
<protein>
    <submittedName>
        <fullName evidence="5">DUF4974 domain-containing protein</fullName>
    </submittedName>
</protein>
<dbReference type="Gene3D" id="2.60.120.1440">
    <property type="match status" value="1"/>
</dbReference>
<name>A0A413IJV0_9BACT</name>